<proteinExistence type="predicted"/>
<gene>
    <name evidence="1" type="ORF">G5I_14055</name>
</gene>
<protein>
    <submittedName>
        <fullName evidence="1">Uncharacterized protein</fullName>
    </submittedName>
</protein>
<evidence type="ECO:0000313" key="1">
    <source>
        <dbReference type="EMBL" id="EGI57868.1"/>
    </source>
</evidence>
<dbReference type="EMBL" id="GL888818">
    <property type="protein sequence ID" value="EGI57868.1"/>
    <property type="molecule type" value="Genomic_DNA"/>
</dbReference>
<dbReference type="InParanoid" id="F4X6T6"/>
<dbReference type="AlphaFoldDB" id="F4X6T6"/>
<name>F4X6T6_ACREC</name>
<organism evidence="2">
    <name type="scientific">Acromyrmex echinatior</name>
    <name type="common">Panamanian leafcutter ant</name>
    <name type="synonym">Acromyrmex octospinosus echinatior</name>
    <dbReference type="NCBI Taxonomy" id="103372"/>
    <lineage>
        <taxon>Eukaryota</taxon>
        <taxon>Metazoa</taxon>
        <taxon>Ecdysozoa</taxon>
        <taxon>Arthropoda</taxon>
        <taxon>Hexapoda</taxon>
        <taxon>Insecta</taxon>
        <taxon>Pterygota</taxon>
        <taxon>Neoptera</taxon>
        <taxon>Endopterygota</taxon>
        <taxon>Hymenoptera</taxon>
        <taxon>Apocrita</taxon>
        <taxon>Aculeata</taxon>
        <taxon>Formicoidea</taxon>
        <taxon>Formicidae</taxon>
        <taxon>Myrmicinae</taxon>
        <taxon>Acromyrmex</taxon>
    </lineage>
</organism>
<sequence length="228" mass="24867">MDRGEEKWEGGINLLPRCTSKLGCALRSAMHGNAESLTMRCDTDKRTRREGFVPREIARTHATAFPSRLGSVALEILRRNSVTSTLLREISEYAASRYDNSQVSPPLARAITPEVNGKGTTMKTDRTQNWKSVHATGKTIATRRGHSQLFQRCNVCQRRQCHAAEQNTTVAVTLAPTCVVASFGGRFDGCEPCPIAGRDAYANKRIAVAVSPIGGPLAAGIVRNRKNS</sequence>
<accession>F4X6T6</accession>
<evidence type="ECO:0000313" key="2">
    <source>
        <dbReference type="Proteomes" id="UP000007755"/>
    </source>
</evidence>
<reference evidence="1" key="1">
    <citation type="submission" date="2011-02" db="EMBL/GenBank/DDBJ databases">
        <title>The genome of the leaf-cutting ant Acromyrmex echinatior suggests key adaptations to social evolution and fungus farming.</title>
        <authorList>
            <person name="Nygaard S."/>
            <person name="Zhang G."/>
        </authorList>
    </citation>
    <scope>NUCLEOTIDE SEQUENCE</scope>
</reference>
<dbReference type="Proteomes" id="UP000007755">
    <property type="component" value="Unassembled WGS sequence"/>
</dbReference>
<keyword evidence="2" id="KW-1185">Reference proteome</keyword>